<dbReference type="Proteomes" id="UP000001962">
    <property type="component" value="Chromosome"/>
</dbReference>
<accession>Q0A5Z3</accession>
<dbReference type="Pfam" id="PF12697">
    <property type="entry name" value="Abhydrolase_6"/>
    <property type="match status" value="1"/>
</dbReference>
<gene>
    <name evidence="2" type="ordered locus">Mlg_2404</name>
</gene>
<protein>
    <submittedName>
        <fullName evidence="2">Alpha/beta hydrolase fold protein</fullName>
    </submittedName>
</protein>
<keyword evidence="2" id="KW-0378">Hydrolase</keyword>
<evidence type="ECO:0000259" key="1">
    <source>
        <dbReference type="Pfam" id="PF12697"/>
    </source>
</evidence>
<organism evidence="2 3">
    <name type="scientific">Alkalilimnicola ehrlichii (strain ATCC BAA-1101 / DSM 17681 / MLHE-1)</name>
    <dbReference type="NCBI Taxonomy" id="187272"/>
    <lineage>
        <taxon>Bacteria</taxon>
        <taxon>Pseudomonadati</taxon>
        <taxon>Pseudomonadota</taxon>
        <taxon>Gammaproteobacteria</taxon>
        <taxon>Chromatiales</taxon>
        <taxon>Ectothiorhodospiraceae</taxon>
        <taxon>Alkalilimnicola</taxon>
    </lineage>
</organism>
<dbReference type="PANTHER" id="PTHR43798:SF33">
    <property type="entry name" value="HYDROLASE, PUTATIVE (AFU_ORTHOLOGUE AFUA_2G14860)-RELATED"/>
    <property type="match status" value="1"/>
</dbReference>
<proteinExistence type="predicted"/>
<dbReference type="InterPro" id="IPR029058">
    <property type="entry name" value="AB_hydrolase_fold"/>
</dbReference>
<dbReference type="HOGENOM" id="CLU_020336_50_4_6"/>
<keyword evidence="3" id="KW-1185">Reference proteome</keyword>
<dbReference type="SUPFAM" id="SSF53474">
    <property type="entry name" value="alpha/beta-Hydrolases"/>
    <property type="match status" value="1"/>
</dbReference>
<evidence type="ECO:0000313" key="2">
    <source>
        <dbReference type="EMBL" id="ABI57744.1"/>
    </source>
</evidence>
<dbReference type="EMBL" id="CP000453">
    <property type="protein sequence ID" value="ABI57744.1"/>
    <property type="molecule type" value="Genomic_DNA"/>
</dbReference>
<reference evidence="3" key="1">
    <citation type="submission" date="2006-08" db="EMBL/GenBank/DDBJ databases">
        <title>Complete sequence of Alkalilimnicola ehrilichei MLHE-1.</title>
        <authorList>
            <person name="Copeland A."/>
            <person name="Lucas S."/>
            <person name="Lapidus A."/>
            <person name="Barry K."/>
            <person name="Detter J.C."/>
            <person name="Glavina del Rio T."/>
            <person name="Hammon N."/>
            <person name="Israni S."/>
            <person name="Dalin E."/>
            <person name="Tice H."/>
            <person name="Pitluck S."/>
            <person name="Sims D."/>
            <person name="Brettin T."/>
            <person name="Bruce D."/>
            <person name="Han C."/>
            <person name="Tapia R."/>
            <person name="Gilna P."/>
            <person name="Schmutz J."/>
            <person name="Larimer F."/>
            <person name="Land M."/>
            <person name="Hauser L."/>
            <person name="Kyrpides N."/>
            <person name="Mikhailova N."/>
            <person name="Oremland R.S."/>
            <person name="Hoeft S.E."/>
            <person name="Switzer-Blum J."/>
            <person name="Kulp T."/>
            <person name="King G."/>
            <person name="Tabita R."/>
            <person name="Witte B."/>
            <person name="Santini J.M."/>
            <person name="Basu P."/>
            <person name="Hollibaugh J.T."/>
            <person name="Xie G."/>
            <person name="Stolz J.F."/>
            <person name="Richardson P."/>
        </authorList>
    </citation>
    <scope>NUCLEOTIDE SEQUENCE [LARGE SCALE GENOMIC DNA]</scope>
    <source>
        <strain evidence="3">ATCC BAA-1101 / DSM 17681 / MLHE-1</strain>
    </source>
</reference>
<dbReference type="GO" id="GO:0016020">
    <property type="term" value="C:membrane"/>
    <property type="evidence" value="ECO:0007669"/>
    <property type="project" value="TreeGrafter"/>
</dbReference>
<dbReference type="PANTHER" id="PTHR43798">
    <property type="entry name" value="MONOACYLGLYCEROL LIPASE"/>
    <property type="match status" value="1"/>
</dbReference>
<evidence type="ECO:0000313" key="3">
    <source>
        <dbReference type="Proteomes" id="UP000001962"/>
    </source>
</evidence>
<feature type="domain" description="AB hydrolase-1" evidence="1">
    <location>
        <begin position="67"/>
        <end position="287"/>
    </location>
</feature>
<name>Q0A5Z3_ALKEH</name>
<dbReference type="Gene3D" id="3.40.50.1820">
    <property type="entry name" value="alpha/beta hydrolase"/>
    <property type="match status" value="1"/>
</dbReference>
<dbReference type="PRINTS" id="PR00111">
    <property type="entry name" value="ABHYDROLASE"/>
</dbReference>
<dbReference type="eggNOG" id="COG0596">
    <property type="taxonomic scope" value="Bacteria"/>
</dbReference>
<dbReference type="GO" id="GO:0016787">
    <property type="term" value="F:hydrolase activity"/>
    <property type="evidence" value="ECO:0007669"/>
    <property type="project" value="UniProtKB-KW"/>
</dbReference>
<sequence length="301" mass="32391">MRRNAGSPLPFSRRWSSLPTNRVALYGFSGTLGEGLAVKQFTNMGETLCADGAVMRHGWVDGPDPTVLAVHGWSCRSDYWADQLDALAGRHRVVLPDLPGHGCSDRPVEPRSPARYAEDLETLVLERDLQGVVVMGHSMGGAVALELAARRPDRVAGVLLVDTFVIDYGGLDAATRQAIYAPFAADFPAAIQGLLEQTSTAGTPASLKARLSREMSAVDVAAVLPAWQALLAWDPAPVLERVECPVHAINGDLIPESARARWAGRIEEQRLAGCGHFLQMEDPARFNPAMSRVLDHLSGVG</sequence>
<dbReference type="KEGG" id="aeh:Mlg_2404"/>
<dbReference type="InterPro" id="IPR000073">
    <property type="entry name" value="AB_hydrolase_1"/>
</dbReference>
<dbReference type="ESTHER" id="alheh-q0a5z3">
    <property type="family name" value="6_AlphaBeta_hydrolase"/>
</dbReference>
<dbReference type="AlphaFoldDB" id="Q0A5Z3"/>
<dbReference type="InterPro" id="IPR050266">
    <property type="entry name" value="AB_hydrolase_sf"/>
</dbReference>